<keyword evidence="4" id="KW-1185">Reference proteome</keyword>
<name>A0A4Q7YFE6_9BACT</name>
<dbReference type="GO" id="GO:0005524">
    <property type="term" value="F:ATP binding"/>
    <property type="evidence" value="ECO:0007669"/>
    <property type="project" value="InterPro"/>
</dbReference>
<protein>
    <submittedName>
        <fullName evidence="2">MoxR-like ATPase</fullName>
    </submittedName>
</protein>
<dbReference type="EMBL" id="SHKW01000003">
    <property type="protein sequence ID" value="RZU35323.1"/>
    <property type="molecule type" value="Genomic_DNA"/>
</dbReference>
<dbReference type="InterPro" id="IPR011704">
    <property type="entry name" value="ATPase_dyneun-rel_AAA"/>
</dbReference>
<dbReference type="InterPro" id="IPR003593">
    <property type="entry name" value="AAA+_ATPase"/>
</dbReference>
<reference evidence="2 4" key="1">
    <citation type="submission" date="2019-02" db="EMBL/GenBank/DDBJ databases">
        <title>Genomic Encyclopedia of Archaeal and Bacterial Type Strains, Phase II (KMG-II): from individual species to whole genera.</title>
        <authorList>
            <person name="Goeker M."/>
        </authorList>
    </citation>
    <scope>NUCLEOTIDE SEQUENCE [LARGE SCALE GENOMIC DNA]</scope>
    <source>
        <strain evidence="2 4">DSM 18101</strain>
    </source>
</reference>
<dbReference type="SMART" id="SM00382">
    <property type="entry name" value="AAA"/>
    <property type="match status" value="1"/>
</dbReference>
<sequence>MFDSLTDLSSKLSATGYFIDPVMVQVVYLAAKLRKPLLLEGPAGSGKTQLALSVAAAAETHVERLQCYRGVSADKAIGRFDEGLQRLYMEFSKSQHENWQAVQASLKGRDFFRPGPLMRALECERPCVLLIDELDKVDDGFEAMLLEILSAWQLSIPEFGTVGARSIPFVVLTSNEERRLGDPIRRRSLYVRVEHPTPQRESEIIASRTPNADAEFHREMAGIALSFRNYSLEKPPSVSEMIDFANALQLLGAEHVTEEHRDVLLPFLAKTDKDRRHLLLREGFKSLLDDGARFAQKMALEGEPRT</sequence>
<dbReference type="InterPro" id="IPR027417">
    <property type="entry name" value="P-loop_NTPase"/>
</dbReference>
<dbReference type="PANTHER" id="PTHR42759:SF1">
    <property type="entry name" value="MAGNESIUM-CHELATASE SUBUNIT CHLD"/>
    <property type="match status" value="1"/>
</dbReference>
<dbReference type="Gene3D" id="3.40.50.300">
    <property type="entry name" value="P-loop containing nucleotide triphosphate hydrolases"/>
    <property type="match status" value="1"/>
</dbReference>
<evidence type="ECO:0000313" key="4">
    <source>
        <dbReference type="Proteomes" id="UP000292958"/>
    </source>
</evidence>
<evidence type="ECO:0000259" key="1">
    <source>
        <dbReference type="SMART" id="SM00382"/>
    </source>
</evidence>
<dbReference type="CDD" id="cd00009">
    <property type="entry name" value="AAA"/>
    <property type="match status" value="1"/>
</dbReference>
<dbReference type="Proteomes" id="UP000292958">
    <property type="component" value="Unassembled WGS sequence"/>
</dbReference>
<evidence type="ECO:0000313" key="3">
    <source>
        <dbReference type="EMBL" id="RZU43561.1"/>
    </source>
</evidence>
<dbReference type="InterPro" id="IPR050764">
    <property type="entry name" value="CbbQ/NirQ/NorQ/GpvN"/>
</dbReference>
<gene>
    <name evidence="3" type="ORF">BDD14_5232</name>
    <name evidence="2" type="ORF">BDD14_6098</name>
</gene>
<dbReference type="GO" id="GO:0016887">
    <property type="term" value="F:ATP hydrolysis activity"/>
    <property type="evidence" value="ECO:0007669"/>
    <property type="project" value="InterPro"/>
</dbReference>
<accession>A0A4Q7YFE6</accession>
<feature type="domain" description="AAA+ ATPase" evidence="1">
    <location>
        <begin position="33"/>
        <end position="195"/>
    </location>
</feature>
<dbReference type="Pfam" id="PF07728">
    <property type="entry name" value="AAA_5"/>
    <property type="match status" value="1"/>
</dbReference>
<comment type="caution">
    <text evidence="2">The sequence shown here is derived from an EMBL/GenBank/DDBJ whole genome shotgun (WGS) entry which is preliminary data.</text>
</comment>
<organism evidence="2 4">
    <name type="scientific">Edaphobacter modestus</name>
    <dbReference type="NCBI Taxonomy" id="388466"/>
    <lineage>
        <taxon>Bacteria</taxon>
        <taxon>Pseudomonadati</taxon>
        <taxon>Acidobacteriota</taxon>
        <taxon>Terriglobia</taxon>
        <taxon>Terriglobales</taxon>
        <taxon>Acidobacteriaceae</taxon>
        <taxon>Edaphobacter</taxon>
    </lineage>
</organism>
<dbReference type="OrthoDB" id="9783370at2"/>
<proteinExistence type="predicted"/>
<dbReference type="SUPFAM" id="SSF52540">
    <property type="entry name" value="P-loop containing nucleoside triphosphate hydrolases"/>
    <property type="match status" value="1"/>
</dbReference>
<dbReference type="EMBL" id="SHKW01000001">
    <property type="protein sequence ID" value="RZU43561.1"/>
    <property type="molecule type" value="Genomic_DNA"/>
</dbReference>
<evidence type="ECO:0000313" key="2">
    <source>
        <dbReference type="EMBL" id="RZU35323.1"/>
    </source>
</evidence>
<dbReference type="RefSeq" id="WP_130422212.1">
    <property type="nucleotide sequence ID" value="NZ_SHKW01000001.1"/>
</dbReference>
<dbReference type="PANTHER" id="PTHR42759">
    <property type="entry name" value="MOXR FAMILY PROTEIN"/>
    <property type="match status" value="1"/>
</dbReference>
<dbReference type="AlphaFoldDB" id="A0A4Q7YFE6"/>